<evidence type="ECO:0000256" key="1">
    <source>
        <dbReference type="SAM" id="MobiDB-lite"/>
    </source>
</evidence>
<proteinExistence type="predicted"/>
<name>A0A6J5KRS8_9CAUD</name>
<evidence type="ECO:0000313" key="3">
    <source>
        <dbReference type="EMBL" id="CAB5208770.1"/>
    </source>
</evidence>
<accession>A0A6J5KRS8</accession>
<evidence type="ECO:0000313" key="2">
    <source>
        <dbReference type="EMBL" id="CAB4124601.1"/>
    </source>
</evidence>
<protein>
    <submittedName>
        <fullName evidence="2">Uncharacterized protein</fullName>
    </submittedName>
</protein>
<dbReference type="EMBL" id="LR798231">
    <property type="protein sequence ID" value="CAB5208770.1"/>
    <property type="molecule type" value="Genomic_DNA"/>
</dbReference>
<sequence length="93" mass="10767">MSEVRAFPGEPSFNWGISIMGLRQLCKLFMRVRFSHPPPSLCRRIVMSHGGKGDRRRPLVVPKEVFENNWDSIFGKKKKPEPESQANKQKDNK</sequence>
<feature type="region of interest" description="Disordered" evidence="1">
    <location>
        <begin position="72"/>
        <end position="93"/>
    </location>
</feature>
<organism evidence="2">
    <name type="scientific">uncultured Caudovirales phage</name>
    <dbReference type="NCBI Taxonomy" id="2100421"/>
    <lineage>
        <taxon>Viruses</taxon>
        <taxon>Duplodnaviria</taxon>
        <taxon>Heunggongvirae</taxon>
        <taxon>Uroviricota</taxon>
        <taxon>Caudoviricetes</taxon>
        <taxon>Peduoviridae</taxon>
        <taxon>Maltschvirus</taxon>
        <taxon>Maltschvirus maltsch</taxon>
    </lineage>
</organism>
<reference evidence="2" key="1">
    <citation type="submission" date="2020-04" db="EMBL/GenBank/DDBJ databases">
        <authorList>
            <person name="Chiriac C."/>
            <person name="Salcher M."/>
            <person name="Ghai R."/>
            <person name="Kavagutti S V."/>
        </authorList>
    </citation>
    <scope>NUCLEOTIDE SEQUENCE</scope>
</reference>
<dbReference type="EMBL" id="LR796187">
    <property type="protein sequence ID" value="CAB4124601.1"/>
    <property type="molecule type" value="Genomic_DNA"/>
</dbReference>
<gene>
    <name evidence="3" type="ORF">UFOVP181_159</name>
    <name evidence="2" type="ORF">UFOVP57_3</name>
</gene>